<evidence type="ECO:0000313" key="6">
    <source>
        <dbReference type="Proteomes" id="UP000500938"/>
    </source>
</evidence>
<dbReference type="RefSeq" id="WP_171226993.1">
    <property type="nucleotide sequence ID" value="NZ_CP053085.1"/>
</dbReference>
<dbReference type="KEGG" id="ggr:HKW67_19570"/>
<evidence type="ECO:0000259" key="4">
    <source>
        <dbReference type="Pfam" id="PF12804"/>
    </source>
</evidence>
<dbReference type="InterPro" id="IPR007837">
    <property type="entry name" value="DinB"/>
</dbReference>
<name>A0A6M4ITV5_9BACT</name>
<dbReference type="Pfam" id="PF05163">
    <property type="entry name" value="DinB"/>
    <property type="match status" value="1"/>
</dbReference>
<keyword evidence="6" id="KW-1185">Reference proteome</keyword>
<dbReference type="Proteomes" id="UP000500938">
    <property type="component" value="Chromosome"/>
</dbReference>
<sequence>MTVAGVLLAAGGSRRLGSPKQLLKMNGVTLVEHAARQLLEAGCSPVLVIVGAESADVRDAVSILPVHCIENVQWQRGMGTSISCAVAELNDVRFAGIPAALIATCDMPTVSVEHLQSLITTSNGGAGRVASEYAGADGSAVRGIPAVLPRADWTALAALDGDQGARGLLRDNATLTVSLRSGSFDLDTPADVAAWRAASGVSPEHFRPPLPPPPMSLVQSALSDLDHEMAQTRKMLERVPEAHLDFTPHPKSWPLQKLANHLTDFGIWGTVTITTSELDFAEPTPRSEVPTTAAGFVAQFDARLADFKAALATVTDEQLGETWTLRMGPQVLMAMPKLSVLRTSVISHMIHHRAQLTIYYRLLGVPVPGLYGPSADEQ</sequence>
<dbReference type="GO" id="GO:0046872">
    <property type="term" value="F:metal ion binding"/>
    <property type="evidence" value="ECO:0007669"/>
    <property type="project" value="UniProtKB-KW"/>
</dbReference>
<keyword evidence="5" id="KW-0808">Transferase</keyword>
<evidence type="ECO:0000256" key="3">
    <source>
        <dbReference type="PIRSR" id="PIRSR607837-1"/>
    </source>
</evidence>
<feature type="binding site" evidence="3">
    <location>
        <position position="261"/>
    </location>
    <ligand>
        <name>a divalent metal cation</name>
        <dbReference type="ChEBI" id="CHEBI:60240"/>
    </ligand>
</feature>
<dbReference type="InterPro" id="IPR029044">
    <property type="entry name" value="Nucleotide-diphossugar_trans"/>
</dbReference>
<feature type="binding site" evidence="3">
    <location>
        <position position="348"/>
    </location>
    <ligand>
        <name>a divalent metal cation</name>
        <dbReference type="ChEBI" id="CHEBI:60240"/>
    </ligand>
</feature>
<dbReference type="Gene3D" id="3.90.550.10">
    <property type="entry name" value="Spore Coat Polysaccharide Biosynthesis Protein SpsA, Chain A"/>
    <property type="match status" value="1"/>
</dbReference>
<feature type="domain" description="MobA-like NTP transferase" evidence="4">
    <location>
        <begin position="5"/>
        <end position="172"/>
    </location>
</feature>
<dbReference type="EMBL" id="CP053085">
    <property type="protein sequence ID" value="QJR37558.1"/>
    <property type="molecule type" value="Genomic_DNA"/>
</dbReference>
<gene>
    <name evidence="5" type="ORF">HKW67_19570</name>
</gene>
<feature type="binding site" evidence="3">
    <location>
        <position position="352"/>
    </location>
    <ligand>
        <name>a divalent metal cation</name>
        <dbReference type="ChEBI" id="CHEBI:60240"/>
    </ligand>
</feature>
<dbReference type="AlphaFoldDB" id="A0A6M4ITV5"/>
<comment type="similarity">
    <text evidence="1">Belongs to the DinB family.</text>
</comment>
<reference evidence="5 6" key="1">
    <citation type="submission" date="2020-05" db="EMBL/GenBank/DDBJ databases">
        <title>Complete genome sequence of Gemmatimonas greenlandica TET16.</title>
        <authorList>
            <person name="Zeng Y."/>
        </authorList>
    </citation>
    <scope>NUCLEOTIDE SEQUENCE [LARGE SCALE GENOMIC DNA]</scope>
    <source>
        <strain evidence="5 6">TET16</strain>
    </source>
</reference>
<accession>A0A6M4ITV5</accession>
<proteinExistence type="inferred from homology"/>
<keyword evidence="2 3" id="KW-0479">Metal-binding</keyword>
<dbReference type="InterPro" id="IPR025877">
    <property type="entry name" value="MobA-like_NTP_Trfase"/>
</dbReference>
<dbReference type="Pfam" id="PF12804">
    <property type="entry name" value="NTP_transf_3"/>
    <property type="match status" value="1"/>
</dbReference>
<protein>
    <submittedName>
        <fullName evidence="5">NTP transferase domain-containing protein</fullName>
    </submittedName>
</protein>
<dbReference type="PANTHER" id="PTHR43777">
    <property type="entry name" value="MOLYBDENUM COFACTOR CYTIDYLYLTRANSFERASE"/>
    <property type="match status" value="1"/>
</dbReference>
<evidence type="ECO:0000256" key="2">
    <source>
        <dbReference type="ARBA" id="ARBA00022723"/>
    </source>
</evidence>
<evidence type="ECO:0000256" key="1">
    <source>
        <dbReference type="ARBA" id="ARBA00008635"/>
    </source>
</evidence>
<dbReference type="CDD" id="cd04182">
    <property type="entry name" value="GT_2_like_f"/>
    <property type="match status" value="1"/>
</dbReference>
<dbReference type="SUPFAM" id="SSF109854">
    <property type="entry name" value="DinB/YfiT-like putative metalloenzymes"/>
    <property type="match status" value="1"/>
</dbReference>
<evidence type="ECO:0000313" key="5">
    <source>
        <dbReference type="EMBL" id="QJR37558.1"/>
    </source>
</evidence>
<dbReference type="GO" id="GO:0016779">
    <property type="term" value="F:nucleotidyltransferase activity"/>
    <property type="evidence" value="ECO:0007669"/>
    <property type="project" value="UniProtKB-ARBA"/>
</dbReference>
<dbReference type="SUPFAM" id="SSF53448">
    <property type="entry name" value="Nucleotide-diphospho-sugar transferases"/>
    <property type="match status" value="1"/>
</dbReference>
<dbReference type="PANTHER" id="PTHR43777:SF1">
    <property type="entry name" value="MOLYBDENUM COFACTOR CYTIDYLYLTRANSFERASE"/>
    <property type="match status" value="1"/>
</dbReference>
<dbReference type="Gene3D" id="1.20.120.450">
    <property type="entry name" value="dinb family like domain"/>
    <property type="match status" value="1"/>
</dbReference>
<organism evidence="5 6">
    <name type="scientific">Gemmatimonas groenlandica</name>
    <dbReference type="NCBI Taxonomy" id="2732249"/>
    <lineage>
        <taxon>Bacteria</taxon>
        <taxon>Pseudomonadati</taxon>
        <taxon>Gemmatimonadota</taxon>
        <taxon>Gemmatimonadia</taxon>
        <taxon>Gemmatimonadales</taxon>
        <taxon>Gemmatimonadaceae</taxon>
        <taxon>Gemmatimonas</taxon>
    </lineage>
</organism>
<dbReference type="InterPro" id="IPR034660">
    <property type="entry name" value="DinB/YfiT-like"/>
</dbReference>